<evidence type="ECO:0000313" key="4">
    <source>
        <dbReference type="Proteomes" id="UP000031036"/>
    </source>
</evidence>
<dbReference type="PRINTS" id="PR00700">
    <property type="entry name" value="PRTYPHPHTASE"/>
</dbReference>
<accession>A0A0B2UXV0</accession>
<dbReference type="InterPro" id="IPR029021">
    <property type="entry name" value="Prot-tyrosine_phosphatase-like"/>
</dbReference>
<dbReference type="Gene3D" id="3.90.190.10">
    <property type="entry name" value="Protein tyrosine phosphatase superfamily"/>
    <property type="match status" value="2"/>
</dbReference>
<dbReference type="InterPro" id="IPR016130">
    <property type="entry name" value="Tyr_Pase_AS"/>
</dbReference>
<keyword evidence="4" id="KW-1185">Reference proteome</keyword>
<dbReference type="InterPro" id="IPR052782">
    <property type="entry name" value="Oocyte-zygote_transition_reg"/>
</dbReference>
<dbReference type="SUPFAM" id="SSF52799">
    <property type="entry name" value="(Phosphotyrosine protein) phosphatases II"/>
    <property type="match status" value="1"/>
</dbReference>
<feature type="non-terminal residue" evidence="3">
    <location>
        <position position="1"/>
    </location>
</feature>
<dbReference type="EMBL" id="JPKZ01002980">
    <property type="protein sequence ID" value="KHN74044.1"/>
    <property type="molecule type" value="Genomic_DNA"/>
</dbReference>
<feature type="domain" description="Tyrosine specific protein phosphatases" evidence="2">
    <location>
        <begin position="221"/>
        <end position="277"/>
    </location>
</feature>
<dbReference type="AlphaFoldDB" id="A0A0B2UXV0"/>
<dbReference type="Pfam" id="PF00102">
    <property type="entry name" value="Y_phosphatase"/>
    <property type="match status" value="1"/>
</dbReference>
<gene>
    <name evidence="3" type="primary">PTPRZ1</name>
    <name evidence="3" type="ORF">Tcan_08045</name>
</gene>
<dbReference type="GO" id="GO:0004725">
    <property type="term" value="F:protein tyrosine phosphatase activity"/>
    <property type="evidence" value="ECO:0007669"/>
    <property type="project" value="InterPro"/>
</dbReference>
<dbReference type="OrthoDB" id="10253954at2759"/>
<dbReference type="STRING" id="6265.A0A0B2UXV0"/>
<dbReference type="PANTHER" id="PTHR46163">
    <property type="entry name" value="TYROSINE-PROTEIN PHOSPHATASE-RELATED"/>
    <property type="match status" value="1"/>
</dbReference>
<dbReference type="Proteomes" id="UP000031036">
    <property type="component" value="Unassembled WGS sequence"/>
</dbReference>
<dbReference type="CDD" id="cd00047">
    <property type="entry name" value="PTPc"/>
    <property type="match status" value="1"/>
</dbReference>
<keyword evidence="3" id="KW-0675">Receptor</keyword>
<feature type="domain" description="Tyrosine-protein phosphatase" evidence="1">
    <location>
        <begin position="61"/>
        <end position="286"/>
    </location>
</feature>
<name>A0A0B2UXV0_TOXCA</name>
<dbReference type="PROSITE" id="PS50056">
    <property type="entry name" value="TYR_PHOSPHATASE_2"/>
    <property type="match status" value="1"/>
</dbReference>
<proteinExistence type="predicted"/>
<reference evidence="3 4" key="1">
    <citation type="submission" date="2014-11" db="EMBL/GenBank/DDBJ databases">
        <title>Genetic blueprint of the zoonotic pathogen Toxocara canis.</title>
        <authorList>
            <person name="Zhu X.-Q."/>
            <person name="Korhonen P.K."/>
            <person name="Cai H."/>
            <person name="Young N.D."/>
            <person name="Nejsum P."/>
            <person name="von Samson-Himmelstjerna G."/>
            <person name="Boag P.R."/>
            <person name="Tan P."/>
            <person name="Li Q."/>
            <person name="Min J."/>
            <person name="Yang Y."/>
            <person name="Wang X."/>
            <person name="Fang X."/>
            <person name="Hall R.S."/>
            <person name="Hofmann A."/>
            <person name="Sternberg P.W."/>
            <person name="Jex A.R."/>
            <person name="Gasser R.B."/>
        </authorList>
    </citation>
    <scope>NUCLEOTIDE SEQUENCE [LARGE SCALE GENOMIC DNA]</scope>
    <source>
        <strain evidence="3">PN_DK_2014</strain>
    </source>
</reference>
<dbReference type="PROSITE" id="PS00383">
    <property type="entry name" value="TYR_PHOSPHATASE_1"/>
    <property type="match status" value="1"/>
</dbReference>
<sequence length="545" mass="61607">VCNEWSIVCWISHIRAGSDLKASRKTSCKTYAVKPTKDLPADVIAMRAFAAKVNSRSIEDFKRVFKKIQRRGAFADKLTYDAQKQNAKKCRYDNVICLDHNRVILKSMPPFNGDFIHANWISSEFLSRKFICAQGPMENTIVDFWRMIWQEHIELIIMLCKLVEDGKEKCAPYWPSKAGEKKNFSGFTITSTKWTSWPDCDAPRHLITPYTLHGISRTVEGPTVVHCSAGIGRSGTFIMLEIVYRCLRAGNITSVYSLLLQLRSQRAGSVQTFDQFLYIFYATIQRLINRGAVDSTTVTNFCTIYETRFKTKTGQIPIQWPIPKRRILVEKRSHYRRHKQMNEVQIRKCSEDAAKRLSSVTPTASTAKSISLDRITIALPSNEEFRQAMSNESTTFNCLSRKTLSDAPNIVDPTTTKSEMAMGSGVGVTLHAVSPIRSQSCVTFGYLPPEYSMEAIMAKHESTTVTHRCDLDSIAMDMEKFDLKSSPRCKHLKDNSGTNATSTSLQANEAIEHMQEDIPDEHFFPGVSTIPNSKVSVYLPLPSMK</sequence>
<dbReference type="PROSITE" id="PS50055">
    <property type="entry name" value="TYR_PHOSPHATASE_PTP"/>
    <property type="match status" value="1"/>
</dbReference>
<dbReference type="InterPro" id="IPR003595">
    <property type="entry name" value="Tyr_Pase_cat"/>
</dbReference>
<organism evidence="3 4">
    <name type="scientific">Toxocara canis</name>
    <name type="common">Canine roundworm</name>
    <dbReference type="NCBI Taxonomy" id="6265"/>
    <lineage>
        <taxon>Eukaryota</taxon>
        <taxon>Metazoa</taxon>
        <taxon>Ecdysozoa</taxon>
        <taxon>Nematoda</taxon>
        <taxon>Chromadorea</taxon>
        <taxon>Rhabditida</taxon>
        <taxon>Spirurina</taxon>
        <taxon>Ascaridomorpha</taxon>
        <taxon>Ascaridoidea</taxon>
        <taxon>Toxocaridae</taxon>
        <taxon>Toxocara</taxon>
    </lineage>
</organism>
<evidence type="ECO:0000259" key="1">
    <source>
        <dbReference type="PROSITE" id="PS50055"/>
    </source>
</evidence>
<protein>
    <submittedName>
        <fullName evidence="3">Receptor-type tyrosine-protein phosphatase zeta</fullName>
    </submittedName>
</protein>
<dbReference type="InterPro" id="IPR000387">
    <property type="entry name" value="Tyr_Pase_dom"/>
</dbReference>
<evidence type="ECO:0000313" key="3">
    <source>
        <dbReference type="EMBL" id="KHN74044.1"/>
    </source>
</evidence>
<comment type="caution">
    <text evidence="3">The sequence shown here is derived from an EMBL/GenBank/DDBJ whole genome shotgun (WGS) entry which is preliminary data.</text>
</comment>
<evidence type="ECO:0000259" key="2">
    <source>
        <dbReference type="PROSITE" id="PS50056"/>
    </source>
</evidence>
<dbReference type="SMART" id="SM00194">
    <property type="entry name" value="PTPc"/>
    <property type="match status" value="1"/>
</dbReference>
<dbReference type="InterPro" id="IPR000242">
    <property type="entry name" value="PTP_cat"/>
</dbReference>
<dbReference type="SMART" id="SM00404">
    <property type="entry name" value="PTPc_motif"/>
    <property type="match status" value="1"/>
</dbReference>